<proteinExistence type="inferred from homology"/>
<dbReference type="Gene3D" id="3.40.50.720">
    <property type="entry name" value="NAD(P)-binding Rossmann-like Domain"/>
    <property type="match status" value="1"/>
</dbReference>
<comment type="pathway">
    <text evidence="1">Bacterial outer membrane biogenesis; LPS O-antigen biosynthesis.</text>
</comment>
<evidence type="ECO:0000313" key="5">
    <source>
        <dbReference type="Proteomes" id="UP000219020"/>
    </source>
</evidence>
<protein>
    <submittedName>
        <fullName evidence="4">UDP-glucose 4-epimerase</fullName>
        <ecNumber evidence="4">5.1.3.2</ecNumber>
    </submittedName>
</protein>
<dbReference type="GeneID" id="66951547"/>
<organism evidence="4 5">
    <name type="scientific">Candidatus Enterovibrio escicola</name>
    <dbReference type="NCBI Taxonomy" id="1927127"/>
    <lineage>
        <taxon>Bacteria</taxon>
        <taxon>Pseudomonadati</taxon>
        <taxon>Pseudomonadota</taxon>
        <taxon>Gammaproteobacteria</taxon>
        <taxon>Vibrionales</taxon>
        <taxon>Vibrionaceae</taxon>
        <taxon>Enterovibrio</taxon>
    </lineage>
</organism>
<dbReference type="SUPFAM" id="SSF51735">
    <property type="entry name" value="NAD(P)-binding Rossmann-fold domains"/>
    <property type="match status" value="1"/>
</dbReference>
<comment type="caution">
    <text evidence="4">The sequence shown here is derived from an EMBL/GenBank/DDBJ whole genome shotgun (WGS) entry which is preliminary data.</text>
</comment>
<gene>
    <name evidence="4" type="ORF">BTN49_1380</name>
</gene>
<dbReference type="Proteomes" id="UP000219020">
    <property type="component" value="Unassembled WGS sequence"/>
</dbReference>
<dbReference type="EMBL" id="NBYY01000013">
    <property type="protein sequence ID" value="PCS22829.1"/>
    <property type="molecule type" value="Genomic_DNA"/>
</dbReference>
<feature type="domain" description="NAD-dependent epimerase/dehydratase" evidence="3">
    <location>
        <begin position="3"/>
        <end position="209"/>
    </location>
</feature>
<keyword evidence="5" id="KW-1185">Reference proteome</keyword>
<evidence type="ECO:0000313" key="4">
    <source>
        <dbReference type="EMBL" id="PCS22829.1"/>
    </source>
</evidence>
<evidence type="ECO:0000256" key="2">
    <source>
        <dbReference type="ARBA" id="ARBA00007637"/>
    </source>
</evidence>
<sequence length="305" mass="33659">MKILVTGANGFIGRQVVNQSNELIPALRTKHKGLFADAVYYDELGTLTDWSHLLTGIDVIIHLAGVTHNSPITFEELQKVNIRATIHLAKEAAIAGVRRFVFVSSIGVNGNSSLDISFTPDSIPKPHNIYSELKLATEKELSDTCVALALELVIVRPPLVYGPKALGNFALLTKWIKYVGVLPFGNVHNKKDFISVFNLADFLLVCARSSLASGKVFLPSDCDTVSIREFSNEIAYAMRKRIINFSLNPRLLSCLLIAVGKKSLSDQLLQSLSLDHPHVLSGLDWIPPYTLRVSLRMTFDTPTFT</sequence>
<reference evidence="5" key="1">
    <citation type="submission" date="2017-04" db="EMBL/GenBank/DDBJ databases">
        <title>Genome evolution of the luminous symbionts of deep sea anglerfish.</title>
        <authorList>
            <person name="Hendry T.A."/>
        </authorList>
    </citation>
    <scope>NUCLEOTIDE SEQUENCE [LARGE SCALE GENOMIC DNA]</scope>
</reference>
<dbReference type="Pfam" id="PF01370">
    <property type="entry name" value="Epimerase"/>
    <property type="match status" value="1"/>
</dbReference>
<dbReference type="EC" id="5.1.3.2" evidence="4"/>
<dbReference type="GO" id="GO:0003978">
    <property type="term" value="F:UDP-glucose 4-epimerase activity"/>
    <property type="evidence" value="ECO:0007669"/>
    <property type="project" value="UniProtKB-EC"/>
</dbReference>
<dbReference type="AlphaFoldDB" id="A0A2A5T3T8"/>
<name>A0A2A5T3T8_9GAMM</name>
<dbReference type="PANTHER" id="PTHR43000">
    <property type="entry name" value="DTDP-D-GLUCOSE 4,6-DEHYDRATASE-RELATED"/>
    <property type="match status" value="1"/>
</dbReference>
<dbReference type="InterPro" id="IPR001509">
    <property type="entry name" value="Epimerase_deHydtase"/>
</dbReference>
<comment type="similarity">
    <text evidence="2">Belongs to the NAD(P)-dependent epimerase/dehydratase family.</text>
</comment>
<evidence type="ECO:0000256" key="1">
    <source>
        <dbReference type="ARBA" id="ARBA00005125"/>
    </source>
</evidence>
<accession>A0A2A5T3T8</accession>
<keyword evidence="4" id="KW-0413">Isomerase</keyword>
<evidence type="ECO:0000259" key="3">
    <source>
        <dbReference type="Pfam" id="PF01370"/>
    </source>
</evidence>
<dbReference type="InterPro" id="IPR036291">
    <property type="entry name" value="NAD(P)-bd_dom_sf"/>
</dbReference>
<dbReference type="RefSeq" id="WP_097356335.1">
    <property type="nucleotide sequence ID" value="NZ_CAWNJE010000031.1"/>
</dbReference>